<dbReference type="AlphaFoldDB" id="A0A9Q1HHA2"/>
<gene>
    <name evidence="1" type="ORF">HOLleu_05240</name>
</gene>
<proteinExistence type="predicted"/>
<evidence type="ECO:0000313" key="1">
    <source>
        <dbReference type="EMBL" id="KAJ8046544.1"/>
    </source>
</evidence>
<reference evidence="1" key="1">
    <citation type="submission" date="2021-10" db="EMBL/GenBank/DDBJ databases">
        <title>Tropical sea cucumber genome reveals ecological adaptation and Cuvierian tubules defense mechanism.</title>
        <authorList>
            <person name="Chen T."/>
        </authorList>
    </citation>
    <scope>NUCLEOTIDE SEQUENCE</scope>
    <source>
        <strain evidence="1">Nanhai2018</strain>
        <tissue evidence="1">Muscle</tissue>
    </source>
</reference>
<protein>
    <submittedName>
        <fullName evidence="1">Uncharacterized protein</fullName>
    </submittedName>
</protein>
<keyword evidence="2" id="KW-1185">Reference proteome</keyword>
<comment type="caution">
    <text evidence="1">The sequence shown here is derived from an EMBL/GenBank/DDBJ whole genome shotgun (WGS) entry which is preliminary data.</text>
</comment>
<dbReference type="EMBL" id="JAIZAY010000002">
    <property type="protein sequence ID" value="KAJ8046544.1"/>
    <property type="molecule type" value="Genomic_DNA"/>
</dbReference>
<dbReference type="Proteomes" id="UP001152320">
    <property type="component" value="Chromosome 2"/>
</dbReference>
<sequence>MASAFVVFVTFSSGTDNFEPFPLVSVLIDASTQACSTHYLQRTYVCSILALPVARHTPISRIICRRFMNNIVDFADFDNNWFDGSRCTCH</sequence>
<evidence type="ECO:0000313" key="2">
    <source>
        <dbReference type="Proteomes" id="UP001152320"/>
    </source>
</evidence>
<organism evidence="1 2">
    <name type="scientific">Holothuria leucospilota</name>
    <name type="common">Black long sea cucumber</name>
    <name type="synonym">Mertensiothuria leucospilota</name>
    <dbReference type="NCBI Taxonomy" id="206669"/>
    <lineage>
        <taxon>Eukaryota</taxon>
        <taxon>Metazoa</taxon>
        <taxon>Echinodermata</taxon>
        <taxon>Eleutherozoa</taxon>
        <taxon>Echinozoa</taxon>
        <taxon>Holothuroidea</taxon>
        <taxon>Aspidochirotacea</taxon>
        <taxon>Aspidochirotida</taxon>
        <taxon>Holothuriidae</taxon>
        <taxon>Holothuria</taxon>
    </lineage>
</organism>
<accession>A0A9Q1HHA2</accession>
<name>A0A9Q1HHA2_HOLLE</name>